<dbReference type="STRING" id="1420851.AU255_14430"/>
<dbReference type="InterPro" id="IPR016776">
    <property type="entry name" value="ApeP-like_dehydratase"/>
</dbReference>
<reference evidence="1 2" key="1">
    <citation type="submission" date="2015-12" db="EMBL/GenBank/DDBJ databases">
        <authorList>
            <person name="Shamseldin A."/>
            <person name="Moawad H."/>
            <person name="Abd El-Rahim W.M."/>
            <person name="Sadowsky M.J."/>
        </authorList>
    </citation>
    <scope>NUCLEOTIDE SEQUENCE [LARGE SCALE GENOMIC DNA]</scope>
    <source>
        <strain evidence="1 2">WF1</strain>
    </source>
</reference>
<sequence length="169" mass="18963">MRFIFYLYERKTPYNEFNLYYYCTTMNDKVLNQTQFAHLIPHAGSMMLIDQVDSWSDKQINCSTQSHLASDNPLRLNNSLSAMHLIEYGAQSMAIHGGLLSGQSSPGFLAAVRGAHFHIDNLDTITSSLHIEACAELKIENGAVYAFRIIDSHNVLLLDARATVIHTQA</sequence>
<proteinExistence type="predicted"/>
<evidence type="ECO:0000313" key="1">
    <source>
        <dbReference type="EMBL" id="OQK16284.1"/>
    </source>
</evidence>
<dbReference type="EMBL" id="LPUF01000002">
    <property type="protein sequence ID" value="OQK16284.1"/>
    <property type="molecule type" value="Genomic_DNA"/>
</dbReference>
<gene>
    <name evidence="1" type="ORF">AU255_14430</name>
</gene>
<keyword evidence="2" id="KW-1185">Reference proteome</keyword>
<dbReference type="AlphaFoldDB" id="A0A1V8M3Z9"/>
<evidence type="ECO:0000313" key="2">
    <source>
        <dbReference type="Proteomes" id="UP000191980"/>
    </source>
</evidence>
<dbReference type="Pfam" id="PF22817">
    <property type="entry name" value="ApeP-like"/>
    <property type="match status" value="1"/>
</dbReference>
<accession>A0A1V8M3Z9</accession>
<dbReference type="InterPro" id="IPR029069">
    <property type="entry name" value="HotDog_dom_sf"/>
</dbReference>
<dbReference type="Proteomes" id="UP000191980">
    <property type="component" value="Unassembled WGS sequence"/>
</dbReference>
<protein>
    <recommendedName>
        <fullName evidence="3">Phosphotransferase</fullName>
    </recommendedName>
</protein>
<dbReference type="Gene3D" id="3.10.129.10">
    <property type="entry name" value="Hotdog Thioesterase"/>
    <property type="match status" value="1"/>
</dbReference>
<organism evidence="1 2">
    <name type="scientific">Methyloprofundus sedimenti</name>
    <dbReference type="NCBI Taxonomy" id="1420851"/>
    <lineage>
        <taxon>Bacteria</taxon>
        <taxon>Pseudomonadati</taxon>
        <taxon>Pseudomonadota</taxon>
        <taxon>Gammaproteobacteria</taxon>
        <taxon>Methylococcales</taxon>
        <taxon>Methylococcaceae</taxon>
        <taxon>Methyloprofundus</taxon>
    </lineage>
</organism>
<dbReference type="SUPFAM" id="SSF54637">
    <property type="entry name" value="Thioesterase/thiol ester dehydrase-isomerase"/>
    <property type="match status" value="1"/>
</dbReference>
<evidence type="ECO:0008006" key="3">
    <source>
        <dbReference type="Google" id="ProtNLM"/>
    </source>
</evidence>
<comment type="caution">
    <text evidence="1">The sequence shown here is derived from an EMBL/GenBank/DDBJ whole genome shotgun (WGS) entry which is preliminary data.</text>
</comment>
<name>A0A1V8M3Z9_9GAMM</name>